<organism evidence="1 2">
    <name type="scientific">Persea americana</name>
    <name type="common">Avocado</name>
    <dbReference type="NCBI Taxonomy" id="3435"/>
    <lineage>
        <taxon>Eukaryota</taxon>
        <taxon>Viridiplantae</taxon>
        <taxon>Streptophyta</taxon>
        <taxon>Embryophyta</taxon>
        <taxon>Tracheophyta</taxon>
        <taxon>Spermatophyta</taxon>
        <taxon>Magnoliopsida</taxon>
        <taxon>Magnoliidae</taxon>
        <taxon>Laurales</taxon>
        <taxon>Lauraceae</taxon>
        <taxon>Persea</taxon>
    </lineage>
</organism>
<sequence length="735" mass="83444">MKPFEINETIRHTSSHLSSNRELRAAQCSVTPRFIFFNGVQLRNSQSIYKLDLNMQRVSAVDCFLPCRCWILLDASIAFSLAVAVEGFHRCHRLQICRRTDLGDSVFGLKMSDSTPISSAAASIRSDDPAWAYGSVDPTNNKHVICRFCNKVIKGGRITRLKEHLGGVKGDIAPCKNVPGDVKWQMERVVLEGKKDRAKKRQLNEEIGNPYGTPRGDADDNDVEVEEVEPFTNLITPTSTSRKGKELVSQISTQNKRRGVSNTSQSPMSNFFAPRTSPGSQPGIKSALASKELKDAADLAVGRFWFDANLPFNAARSKFYQAMADGIAAVGSGYKMPSYHDLRGKILGKIVLEVNAFMEHYKSCWSETGYQSVLSLLKTLIRKVRRCQHLKLLRKHCSILTSGKFSVNANGFASKVRMKQIRRETLYRHLEEHVKHNILQLGWKFYLQEVGIPQGSVLSTLLCSFYYGHLERNVIFPFLEKASEPQTFGCDHHLELNVNDLEPPKGEIPCLGKPPSVSFEKTNRLYFTRKHGAQNEDATDSNDVILMDENVSSPKCLLMRLTDDFLFVSTSKKQAMRFFSRLQRGFSDYNCSMNTDKFRMNFDADFQSQLPKKQVYTGEDGLSFLAWGGLLVNCDTLEIQADYTRYMYKVLKKQMHGIELTSDLHPILNLKKEELVWLGLSAYVRVLRKKQSRYSKLLSLLRSNLRTYGRMESTSVDLKYAVDDSHSSLIWKIKY</sequence>
<accession>A0ACC2LHU9</accession>
<evidence type="ECO:0000313" key="2">
    <source>
        <dbReference type="Proteomes" id="UP001234297"/>
    </source>
</evidence>
<keyword evidence="2" id="KW-1185">Reference proteome</keyword>
<protein>
    <submittedName>
        <fullName evidence="1">Uncharacterized protein</fullName>
    </submittedName>
</protein>
<gene>
    <name evidence="1" type="ORF">MRB53_026337</name>
</gene>
<dbReference type="EMBL" id="CM056816">
    <property type="protein sequence ID" value="KAJ8633001.1"/>
    <property type="molecule type" value="Genomic_DNA"/>
</dbReference>
<comment type="caution">
    <text evidence="1">The sequence shown here is derived from an EMBL/GenBank/DDBJ whole genome shotgun (WGS) entry which is preliminary data.</text>
</comment>
<proteinExistence type="predicted"/>
<evidence type="ECO:0000313" key="1">
    <source>
        <dbReference type="EMBL" id="KAJ8633001.1"/>
    </source>
</evidence>
<reference evidence="1 2" key="1">
    <citation type="journal article" date="2022" name="Hortic Res">
        <title>A haplotype resolved chromosomal level avocado genome allows analysis of novel avocado genes.</title>
        <authorList>
            <person name="Nath O."/>
            <person name="Fletcher S.J."/>
            <person name="Hayward A."/>
            <person name="Shaw L.M."/>
            <person name="Masouleh A.K."/>
            <person name="Furtado A."/>
            <person name="Henry R.J."/>
            <person name="Mitter N."/>
        </authorList>
    </citation>
    <scope>NUCLEOTIDE SEQUENCE [LARGE SCALE GENOMIC DNA]</scope>
    <source>
        <strain evidence="2">cv. Hass</strain>
    </source>
</reference>
<name>A0ACC2LHU9_PERAE</name>
<dbReference type="Proteomes" id="UP001234297">
    <property type="component" value="Chromosome 8"/>
</dbReference>